<dbReference type="EC" id="3.1.1.-" evidence="7"/>
<proteinExistence type="inferred from homology"/>
<dbReference type="GO" id="GO:0005576">
    <property type="term" value="C:extracellular region"/>
    <property type="evidence" value="ECO:0007669"/>
    <property type="project" value="TreeGrafter"/>
</dbReference>
<evidence type="ECO:0000256" key="4">
    <source>
        <dbReference type="ARBA" id="ARBA00022963"/>
    </source>
</evidence>
<evidence type="ECO:0000256" key="2">
    <source>
        <dbReference type="ARBA" id="ARBA00022729"/>
    </source>
</evidence>
<protein>
    <recommendedName>
        <fullName evidence="7">Phospholipase B-like</fullName>
        <ecNumber evidence="7">3.1.1.-</ecNumber>
    </recommendedName>
</protein>
<keyword evidence="5 7" id="KW-0443">Lipid metabolism</keyword>
<evidence type="ECO:0000256" key="7">
    <source>
        <dbReference type="RuleBase" id="RU364138"/>
    </source>
</evidence>
<keyword evidence="2" id="KW-0732">Signal</keyword>
<organism evidence="9 10">
    <name type="scientific">Cotesia typhae</name>
    <dbReference type="NCBI Taxonomy" id="2053667"/>
    <lineage>
        <taxon>Eukaryota</taxon>
        <taxon>Metazoa</taxon>
        <taxon>Ecdysozoa</taxon>
        <taxon>Arthropoda</taxon>
        <taxon>Hexapoda</taxon>
        <taxon>Insecta</taxon>
        <taxon>Pterygota</taxon>
        <taxon>Neoptera</taxon>
        <taxon>Endopterygota</taxon>
        <taxon>Hymenoptera</taxon>
        <taxon>Apocrita</taxon>
        <taxon>Ichneumonoidea</taxon>
        <taxon>Braconidae</taxon>
        <taxon>Microgastrinae</taxon>
        <taxon>Cotesia</taxon>
    </lineage>
</organism>
<keyword evidence="10" id="KW-1185">Reference proteome</keyword>
<evidence type="ECO:0000256" key="8">
    <source>
        <dbReference type="SAM" id="Phobius"/>
    </source>
</evidence>
<name>A0A8J5UTS1_9HYME</name>
<sequence>MLKVVGASWLQTRISTYILVAVAIIGIGAIILSEFDQRVENDGIYSARVIYNRKSGYRVDFWGQNNDLANLPMGSARAYFKHQTHQTGWSILEIETSASFPDEIQAYSAGLLEGSLTWLLIHLHWYNTIATVCVGDRKAICDVVRQQLRDNSEVARSHAKLLGAEDPFWHMVRLFYAQLDGLKEGWNYELTRNQQEVEIPDEDFIWLAMVSDLSNFGLDDPQHAGIGGILLKNLTKQSDVKPLIALVHNTAAPYRKMLRLLKKYTFGYHINGEKNSERVPTRSIVLSSYPGALSSQDEYYGLYQEDIKNLMVLAGTPLTLSKDSQADLESKIHEDDEHSNRPNIVMTAAKIMAANWLATDVNSWSRTIARRDGSENTRQLLQWVILRPADSSVWFVEQHPVMTHAIDYSKIFLEKGYLFCDGNSLLSNQEKIKINKELTVETVETENNAEKIIENINLEDDKKITTEIIEPDSDKPKVGHEEYLNLFFKSLNSSIHFKFIEKELPSLIDTMTFRGDLETTPTAIGVIDSKVMLVNDQGLVDFQSTSGPPWSADQKTPFQWSKSFPSISHIGQPDKFMFASINPHWAWN</sequence>
<comment type="function">
    <text evidence="7">Putative phospholipase.</text>
</comment>
<dbReference type="GO" id="GO:0009395">
    <property type="term" value="P:phospholipid catabolic process"/>
    <property type="evidence" value="ECO:0007669"/>
    <property type="project" value="TreeGrafter"/>
</dbReference>
<reference evidence="9" key="2">
    <citation type="submission" date="2021-04" db="EMBL/GenBank/DDBJ databases">
        <title>Genome-wide patterns of bracovirus chromosomal integration into multiple host tissues during parasitism.</title>
        <authorList>
            <person name="Chebbi M.A.C."/>
        </authorList>
    </citation>
    <scope>NUCLEOTIDE SEQUENCE</scope>
    <source>
        <tissue evidence="9">Whole body</tissue>
    </source>
</reference>
<dbReference type="PANTHER" id="PTHR12370:SF3">
    <property type="entry name" value="PHOSPHOLIPASE B-LIKE 2-RELATED"/>
    <property type="match status" value="1"/>
</dbReference>
<comment type="similarity">
    <text evidence="1 7">Belongs to the phospholipase B-like family.</text>
</comment>
<dbReference type="GO" id="GO:0004620">
    <property type="term" value="F:phospholipase activity"/>
    <property type="evidence" value="ECO:0007669"/>
    <property type="project" value="InterPro"/>
</dbReference>
<evidence type="ECO:0000256" key="6">
    <source>
        <dbReference type="ARBA" id="ARBA00023180"/>
    </source>
</evidence>
<evidence type="ECO:0000313" key="9">
    <source>
        <dbReference type="EMBL" id="KAG8036060.1"/>
    </source>
</evidence>
<keyword evidence="3 7" id="KW-0378">Hydrolase</keyword>
<keyword evidence="8" id="KW-1133">Transmembrane helix</keyword>
<dbReference type="InterPro" id="IPR007000">
    <property type="entry name" value="PLipase_B-like"/>
</dbReference>
<gene>
    <name evidence="9" type="ORF">G9C98_004639</name>
</gene>
<dbReference type="EMBL" id="JAAOIC020000049">
    <property type="protein sequence ID" value="KAG8036060.1"/>
    <property type="molecule type" value="Genomic_DNA"/>
</dbReference>
<evidence type="ECO:0000256" key="1">
    <source>
        <dbReference type="ARBA" id="ARBA00007835"/>
    </source>
</evidence>
<comment type="caution">
    <text evidence="9">The sequence shown here is derived from an EMBL/GenBank/DDBJ whole genome shotgun (WGS) entry which is preliminary data.</text>
</comment>
<evidence type="ECO:0000313" key="10">
    <source>
        <dbReference type="Proteomes" id="UP000729913"/>
    </source>
</evidence>
<keyword evidence="8" id="KW-0812">Transmembrane</keyword>
<dbReference type="OrthoDB" id="419508at2759"/>
<keyword evidence="6" id="KW-0325">Glycoprotein</keyword>
<dbReference type="PANTHER" id="PTHR12370">
    <property type="entry name" value="PHOSPHOLIPASE B-RELATED"/>
    <property type="match status" value="1"/>
</dbReference>
<evidence type="ECO:0000256" key="5">
    <source>
        <dbReference type="ARBA" id="ARBA00023098"/>
    </source>
</evidence>
<accession>A0A8J5UTS1</accession>
<feature type="transmembrane region" description="Helical" evidence="8">
    <location>
        <begin position="12"/>
        <end position="32"/>
    </location>
</feature>
<evidence type="ECO:0000256" key="3">
    <source>
        <dbReference type="ARBA" id="ARBA00022801"/>
    </source>
</evidence>
<dbReference type="Proteomes" id="UP000729913">
    <property type="component" value="Unassembled WGS sequence"/>
</dbReference>
<keyword evidence="4 7" id="KW-0442">Lipid degradation</keyword>
<dbReference type="AlphaFoldDB" id="A0A8J5UTS1"/>
<dbReference type="Pfam" id="PF04916">
    <property type="entry name" value="Phospholip_B"/>
    <property type="match status" value="2"/>
</dbReference>
<keyword evidence="8" id="KW-0472">Membrane</keyword>
<reference evidence="9" key="1">
    <citation type="submission" date="2020-03" db="EMBL/GenBank/DDBJ databases">
        <authorList>
            <person name="Chebbi M.A."/>
            <person name="Drezen J.M."/>
        </authorList>
    </citation>
    <scope>NUCLEOTIDE SEQUENCE</scope>
    <source>
        <tissue evidence="9">Whole body</tissue>
    </source>
</reference>